<evidence type="ECO:0000256" key="1">
    <source>
        <dbReference type="ARBA" id="ARBA00004123"/>
    </source>
</evidence>
<evidence type="ECO:0000256" key="4">
    <source>
        <dbReference type="ARBA" id="ARBA00023015"/>
    </source>
</evidence>
<keyword evidence="3" id="KW-0274">FAD</keyword>
<comment type="caution">
    <text evidence="8">The sequence shown here is derived from an EMBL/GenBank/DDBJ whole genome shotgun (WGS) entry which is preliminary data.</text>
</comment>
<dbReference type="AlphaFoldDB" id="A0A1T3CUJ0"/>
<dbReference type="InterPro" id="IPR036318">
    <property type="entry name" value="FAD-bd_PCMH-like_sf"/>
</dbReference>
<sequence length="658" mass="74001">MPKSKRKVVEEKIDGLVTLISSISAKSAAREVQSATNADSATSLAASTCTTLSPTARQDVVAKGILTTDEAKQLLADFAAASEEFSPVLLPPEASLDYLRLERPCLFLAILTACARDHLQARLEVEFRKMLADRVIVNAEKNLDLLQGLLVYLTWNHLYFNPAKEQIYQLSQMATTMAAELKLPPDDLIKDILIQQRGTFNKNGQYYFIIEKMRTFVACYYIDSCISLAMRKPTHFKYCRTVADCCILLPYVSLTASDEILSCFVQLQGLAEEVDQLFQYNNIRWLEVVDYMHIQVMMNKFKEKLDELLKSFPPEAKANSGIAFASAEKGLGANNVINYEVVLSNGTIVNANETENEDLFWAMKLPSTNYGIVTRFDMRTYPSSAIWGAVNVYPFTPTLASELYAQSEKWGHDDTNRDNMVSIAMMRNKGMSLALAVQVNEAGIAHDPLTSDTPIMHLETTGSTYKVVREVVDSALAATTRTRWHTITTKIDTEYFMDIFEKSESIMKPHDDRENILWSIAVQHFQKSCINAAKESPIFNALGQGKDDLVNIHIRMEWANPDDDAALEEAAYELGTLAETEARKRGILNNFIYLNYADGNQPVYERSVTPGDMEKMREIKKAYDPAGIFDSLWRGGYKLPVERANMSQADADDKHDEL</sequence>
<dbReference type="GO" id="GO:0000981">
    <property type="term" value="F:DNA-binding transcription factor activity, RNA polymerase II-specific"/>
    <property type="evidence" value="ECO:0007669"/>
    <property type="project" value="TreeGrafter"/>
</dbReference>
<evidence type="ECO:0000313" key="9">
    <source>
        <dbReference type="Proteomes" id="UP000191004"/>
    </source>
</evidence>
<dbReference type="Gene3D" id="3.30.465.10">
    <property type="match status" value="1"/>
</dbReference>
<keyword evidence="5" id="KW-0238">DNA-binding</keyword>
<evidence type="ECO:0000256" key="2">
    <source>
        <dbReference type="ARBA" id="ARBA00022630"/>
    </source>
</evidence>
<organism evidence="8 9">
    <name type="scientific">Trichoderma guizhouense</name>
    <dbReference type="NCBI Taxonomy" id="1491466"/>
    <lineage>
        <taxon>Eukaryota</taxon>
        <taxon>Fungi</taxon>
        <taxon>Dikarya</taxon>
        <taxon>Ascomycota</taxon>
        <taxon>Pezizomycotina</taxon>
        <taxon>Sordariomycetes</taxon>
        <taxon>Hypocreomycetidae</taxon>
        <taxon>Hypocreales</taxon>
        <taxon>Hypocreaceae</taxon>
        <taxon>Trichoderma</taxon>
    </lineage>
</organism>
<comment type="subcellular location">
    <subcellularLocation>
        <location evidence="1">Nucleus</location>
    </subcellularLocation>
</comment>
<dbReference type="CDD" id="cd12148">
    <property type="entry name" value="fungal_TF_MHR"/>
    <property type="match status" value="1"/>
</dbReference>
<accession>A0A1T3CUJ0</accession>
<gene>
    <name evidence="8" type="ORF">A0O28_0088890</name>
</gene>
<dbReference type="GO" id="GO:0003824">
    <property type="term" value="F:catalytic activity"/>
    <property type="evidence" value="ECO:0007669"/>
    <property type="project" value="InterPro"/>
</dbReference>
<keyword evidence="9" id="KW-1185">Reference proteome</keyword>
<keyword evidence="2" id="KW-0285">Flavoprotein</keyword>
<dbReference type="InterPro" id="IPR016169">
    <property type="entry name" value="FAD-bd_PCMH_sub2"/>
</dbReference>
<dbReference type="PANTHER" id="PTHR31845:SF10">
    <property type="entry name" value="ZN(II)2CYS6 TRANSCRIPTION FACTOR (EUROFUNG)"/>
    <property type="match status" value="1"/>
</dbReference>
<evidence type="ECO:0000256" key="5">
    <source>
        <dbReference type="ARBA" id="ARBA00023125"/>
    </source>
</evidence>
<name>A0A1T3CUJ0_9HYPO</name>
<evidence type="ECO:0000313" key="8">
    <source>
        <dbReference type="EMBL" id="OPB44751.1"/>
    </source>
</evidence>
<dbReference type="GO" id="GO:0000976">
    <property type="term" value="F:transcription cis-regulatory region binding"/>
    <property type="evidence" value="ECO:0007669"/>
    <property type="project" value="TreeGrafter"/>
</dbReference>
<dbReference type="OrthoDB" id="2151789at2759"/>
<protein>
    <submittedName>
        <fullName evidence="8">Uncharacterized protein</fullName>
    </submittedName>
</protein>
<dbReference type="InterPro" id="IPR016164">
    <property type="entry name" value="FAD-linked_Oxase-like_C"/>
</dbReference>
<keyword evidence="7" id="KW-0539">Nucleus</keyword>
<dbReference type="SUPFAM" id="SSF56176">
    <property type="entry name" value="FAD-binding/transporter-associated domain-like"/>
    <property type="match status" value="1"/>
</dbReference>
<dbReference type="SUPFAM" id="SSF55103">
    <property type="entry name" value="FAD-linked oxidases, C-terminal domain"/>
    <property type="match status" value="1"/>
</dbReference>
<dbReference type="GO" id="GO:0050660">
    <property type="term" value="F:flavin adenine dinucleotide binding"/>
    <property type="evidence" value="ECO:0007669"/>
    <property type="project" value="InterPro"/>
</dbReference>
<dbReference type="EMBL" id="LVVK01000006">
    <property type="protein sequence ID" value="OPB44751.1"/>
    <property type="molecule type" value="Genomic_DNA"/>
</dbReference>
<dbReference type="GO" id="GO:0005634">
    <property type="term" value="C:nucleus"/>
    <property type="evidence" value="ECO:0007669"/>
    <property type="project" value="UniProtKB-SubCell"/>
</dbReference>
<dbReference type="Gene3D" id="3.40.462.20">
    <property type="match status" value="1"/>
</dbReference>
<evidence type="ECO:0000256" key="6">
    <source>
        <dbReference type="ARBA" id="ARBA00023163"/>
    </source>
</evidence>
<keyword evidence="4" id="KW-0805">Transcription regulation</keyword>
<evidence type="ECO:0000256" key="7">
    <source>
        <dbReference type="ARBA" id="ARBA00023242"/>
    </source>
</evidence>
<reference evidence="8 9" key="1">
    <citation type="submission" date="2016-04" db="EMBL/GenBank/DDBJ databases">
        <title>Multiple horizontal gene transfer events from other fungi enriched the ability of the initially mycotrophic fungus Trichoderma (Ascomycota) to feed on dead plant biomass.</title>
        <authorList>
            <person name="Atanasova L."/>
            <person name="Chenthamara K."/>
            <person name="Zhang J."/>
            <person name="Grujic M."/>
            <person name="Henrissat B."/>
            <person name="Kuo A."/>
            <person name="Aertz A."/>
            <person name="Salamov A."/>
            <person name="Lipzen A."/>
            <person name="Labutti K."/>
            <person name="Barry K."/>
            <person name="Miao Y."/>
            <person name="Rahimi M.J."/>
            <person name="Shen Q."/>
            <person name="Grigoriev I.V."/>
            <person name="Kubicek C.P."/>
            <person name="Druzhinina I.S."/>
        </authorList>
    </citation>
    <scope>NUCLEOTIDE SEQUENCE [LARGE SCALE GENOMIC DNA]</scope>
    <source>
        <strain evidence="8 9">NJAU 4742</strain>
    </source>
</reference>
<dbReference type="PANTHER" id="PTHR31845">
    <property type="entry name" value="FINGER DOMAIN PROTEIN, PUTATIVE-RELATED"/>
    <property type="match status" value="1"/>
</dbReference>
<dbReference type="Proteomes" id="UP000191004">
    <property type="component" value="Unassembled WGS sequence"/>
</dbReference>
<dbReference type="InterPro" id="IPR051089">
    <property type="entry name" value="prtT"/>
</dbReference>
<proteinExistence type="predicted"/>
<evidence type="ECO:0000256" key="3">
    <source>
        <dbReference type="ARBA" id="ARBA00022827"/>
    </source>
</evidence>
<keyword evidence="6" id="KW-0804">Transcription</keyword>